<feature type="domain" description="Glycosyl transferase family 25" evidence="4">
    <location>
        <begin position="290"/>
        <end position="472"/>
    </location>
</feature>
<name>A0AAV4WKF9_9ARAC</name>
<proteinExistence type="inferred from homology"/>
<evidence type="ECO:0000259" key="4">
    <source>
        <dbReference type="Pfam" id="PF01755"/>
    </source>
</evidence>
<dbReference type="PANTHER" id="PTHR10730">
    <property type="entry name" value="PROCOLLAGEN-LYSINE,2-OXOGLUTARATE 5-DIOXYGENASE/GLYCOSYLTRANSFERASE 25 FAMILY MEMBER"/>
    <property type="match status" value="1"/>
</dbReference>
<dbReference type="AlphaFoldDB" id="A0AAV4WKF9"/>
<sequence>MLAILARNKAHTLPYFFAYLERLDYPPNRISLWIRSDHNVDNTIDVVKTWLDVHRNKYHSVDFSYEEEPESFSDGPGVFEWSPSHFAHVIHLKETALKTAQQIWADYVMFLDCDVFLVNNNTLNLLIKQDKTLVAPVLETLGAYSNYWCGMTEQGYYKRTDDYLPILEREQIGCFDVPMIHSAVLINLRRKESLNLTFDSRQLKEYSGPIDDIIIFAHSARTAGVKMWVCNEEPFGYMMAPLEKDNSLPDDREQLQNLKVEMLVEHPRVHVSRSLSHFVPEQTEDTAGFDQVYLINLERRPERRVRMLGTLAELGIRAHILAAVDGKALNDSDIDAMGIKMLPEYADPYHKRPLTRGEIGCFLSHFHVWKDMLEHQHRTALVLEDDLRFEPYFKKKIQALLKEVQKIGLLWDLIYLGRKRLSEEGEPPVAGAPNLVHVNYSYWTLCYLITLEGAKKLVAANPLPKLVPVDEYLPIMFDRHPEETWKGYYPKRNLRAFSAQPLLVYPTHYTGEENYISDTEDSDLALSVLKDEL</sequence>
<dbReference type="InterPro" id="IPR050757">
    <property type="entry name" value="Collagen_mod_GT25"/>
</dbReference>
<dbReference type="CDD" id="cd06532">
    <property type="entry name" value="Glyco_transf_25"/>
    <property type="match status" value="1"/>
</dbReference>
<reference evidence="5 6" key="1">
    <citation type="submission" date="2021-06" db="EMBL/GenBank/DDBJ databases">
        <title>Caerostris darwini draft genome.</title>
        <authorList>
            <person name="Kono N."/>
            <person name="Arakawa K."/>
        </authorList>
    </citation>
    <scope>NUCLEOTIDE SEQUENCE [LARGE SCALE GENOMIC DNA]</scope>
</reference>
<dbReference type="Pfam" id="PF01755">
    <property type="entry name" value="Glyco_transf_25"/>
    <property type="match status" value="1"/>
</dbReference>
<dbReference type="GO" id="GO:0050211">
    <property type="term" value="F:procollagen galactosyltransferase activity"/>
    <property type="evidence" value="ECO:0007669"/>
    <property type="project" value="TreeGrafter"/>
</dbReference>
<evidence type="ECO:0000256" key="3">
    <source>
        <dbReference type="ARBA" id="ARBA00022679"/>
    </source>
</evidence>
<keyword evidence="2" id="KW-0328">Glycosyltransferase</keyword>
<evidence type="ECO:0000256" key="1">
    <source>
        <dbReference type="ARBA" id="ARBA00006721"/>
    </source>
</evidence>
<gene>
    <name evidence="5" type="primary">AAEL003481</name>
    <name evidence="5" type="ORF">CDAR_548571</name>
</gene>
<dbReference type="Gene3D" id="3.90.550.10">
    <property type="entry name" value="Spore Coat Polysaccharide Biosynthesis Protein SpsA, Chain A"/>
    <property type="match status" value="1"/>
</dbReference>
<dbReference type="Proteomes" id="UP001054837">
    <property type="component" value="Unassembled WGS sequence"/>
</dbReference>
<organism evidence="5 6">
    <name type="scientific">Caerostris darwini</name>
    <dbReference type="NCBI Taxonomy" id="1538125"/>
    <lineage>
        <taxon>Eukaryota</taxon>
        <taxon>Metazoa</taxon>
        <taxon>Ecdysozoa</taxon>
        <taxon>Arthropoda</taxon>
        <taxon>Chelicerata</taxon>
        <taxon>Arachnida</taxon>
        <taxon>Araneae</taxon>
        <taxon>Araneomorphae</taxon>
        <taxon>Entelegynae</taxon>
        <taxon>Araneoidea</taxon>
        <taxon>Araneidae</taxon>
        <taxon>Caerostris</taxon>
    </lineage>
</organism>
<comment type="caution">
    <text evidence="5">The sequence shown here is derived from an EMBL/GenBank/DDBJ whole genome shotgun (WGS) entry which is preliminary data.</text>
</comment>
<evidence type="ECO:0000313" key="5">
    <source>
        <dbReference type="EMBL" id="GIY82456.1"/>
    </source>
</evidence>
<dbReference type="EMBL" id="BPLQ01014724">
    <property type="protein sequence ID" value="GIY82456.1"/>
    <property type="molecule type" value="Genomic_DNA"/>
</dbReference>
<evidence type="ECO:0000256" key="2">
    <source>
        <dbReference type="ARBA" id="ARBA00022676"/>
    </source>
</evidence>
<keyword evidence="6" id="KW-1185">Reference proteome</keyword>
<dbReference type="SUPFAM" id="SSF53448">
    <property type="entry name" value="Nucleotide-diphospho-sugar transferases"/>
    <property type="match status" value="1"/>
</dbReference>
<protein>
    <submittedName>
        <fullName evidence="5">Glycosyltransferase 25 family member</fullName>
    </submittedName>
</protein>
<comment type="similarity">
    <text evidence="1">Belongs to the glycosyltransferase 25 family.</text>
</comment>
<accession>A0AAV4WKF9</accession>
<keyword evidence="3" id="KW-0808">Transferase</keyword>
<dbReference type="PANTHER" id="PTHR10730:SF53">
    <property type="entry name" value="GLYCOSYLTRANSFERASE 25 FAMILY MEMBER"/>
    <property type="match status" value="1"/>
</dbReference>
<dbReference type="InterPro" id="IPR029044">
    <property type="entry name" value="Nucleotide-diphossugar_trans"/>
</dbReference>
<evidence type="ECO:0000313" key="6">
    <source>
        <dbReference type="Proteomes" id="UP001054837"/>
    </source>
</evidence>
<dbReference type="InterPro" id="IPR002654">
    <property type="entry name" value="Glyco_trans_25"/>
</dbReference>